<gene>
    <name evidence="3" type="ORF">Gohar_021844</name>
</gene>
<dbReference type="PANTHER" id="PTHR31286">
    <property type="entry name" value="GLYCINE-RICH CELL WALL STRUCTURAL PROTEIN 1.8-LIKE"/>
    <property type="match status" value="1"/>
</dbReference>
<dbReference type="Pfam" id="PF14392">
    <property type="entry name" value="zf-CCHC_4"/>
    <property type="match status" value="1"/>
</dbReference>
<accession>A0A7J9I727</accession>
<dbReference type="AlphaFoldDB" id="A0A7J9I727"/>
<sequence>MAGDEISLLAKELIQLTVKSSLVVLKSNLSLLCSVWLRKSYKPDSFHAQLRSIWKTRRKFEIQVVVQNLFQISFEEENNLEMIMEDRPWLFRRQLIIFDKLKETTERSNIKLIFSPFWLKIGLAHQNLKVQLDARKPLQRGIFITTDDQGKVWLPFKYKALSNFRFGCGCMGHVAKDCKEISNLEVEKKEDDLPYSLALKAESNLMENVTCKRKDFSAEEDYTEICSVIENNHKKARFDDDRDKLPLPEEIERLDGCVFLIRIGNCQ</sequence>
<evidence type="ECO:0000313" key="4">
    <source>
        <dbReference type="Proteomes" id="UP000593560"/>
    </source>
</evidence>
<feature type="domain" description="Zinc knuckle CX2CX4HX4C" evidence="2">
    <location>
        <begin position="132"/>
        <end position="179"/>
    </location>
</feature>
<evidence type="ECO:0008006" key="5">
    <source>
        <dbReference type="Google" id="ProtNLM"/>
    </source>
</evidence>
<feature type="domain" description="DUF4283" evidence="1">
    <location>
        <begin position="45"/>
        <end position="104"/>
    </location>
</feature>
<dbReference type="PANTHER" id="PTHR31286:SF62">
    <property type="entry name" value="ZINC FINGER, CCHC-TYPE-LIKE PROTEIN"/>
    <property type="match status" value="1"/>
</dbReference>
<dbReference type="InterPro" id="IPR040256">
    <property type="entry name" value="At4g02000-like"/>
</dbReference>
<protein>
    <recommendedName>
        <fullName evidence="5">CCHC-type domain-containing protein</fullName>
    </recommendedName>
</protein>
<evidence type="ECO:0000313" key="3">
    <source>
        <dbReference type="EMBL" id="MBA0817919.1"/>
    </source>
</evidence>
<evidence type="ECO:0000259" key="2">
    <source>
        <dbReference type="Pfam" id="PF14392"/>
    </source>
</evidence>
<dbReference type="EMBL" id="JABFAD010143682">
    <property type="protein sequence ID" value="MBA0817919.1"/>
    <property type="molecule type" value="Genomic_DNA"/>
</dbReference>
<keyword evidence="4" id="KW-1185">Reference proteome</keyword>
<name>A0A7J9I727_9ROSI</name>
<evidence type="ECO:0000259" key="1">
    <source>
        <dbReference type="Pfam" id="PF14111"/>
    </source>
</evidence>
<dbReference type="Pfam" id="PF14111">
    <property type="entry name" value="DUF4283"/>
    <property type="match status" value="1"/>
</dbReference>
<proteinExistence type="predicted"/>
<comment type="caution">
    <text evidence="3">The sequence shown here is derived from an EMBL/GenBank/DDBJ whole genome shotgun (WGS) entry which is preliminary data.</text>
</comment>
<organism evidence="3 4">
    <name type="scientific">Gossypium harknessii</name>
    <dbReference type="NCBI Taxonomy" id="34285"/>
    <lineage>
        <taxon>Eukaryota</taxon>
        <taxon>Viridiplantae</taxon>
        <taxon>Streptophyta</taxon>
        <taxon>Embryophyta</taxon>
        <taxon>Tracheophyta</taxon>
        <taxon>Spermatophyta</taxon>
        <taxon>Magnoliopsida</taxon>
        <taxon>eudicotyledons</taxon>
        <taxon>Gunneridae</taxon>
        <taxon>Pentapetalae</taxon>
        <taxon>rosids</taxon>
        <taxon>malvids</taxon>
        <taxon>Malvales</taxon>
        <taxon>Malvaceae</taxon>
        <taxon>Malvoideae</taxon>
        <taxon>Gossypium</taxon>
    </lineage>
</organism>
<dbReference type="InterPro" id="IPR025836">
    <property type="entry name" value="Zn_knuckle_CX2CX4HX4C"/>
</dbReference>
<reference evidence="3 4" key="1">
    <citation type="journal article" date="2019" name="Genome Biol. Evol.">
        <title>Insights into the evolution of the New World diploid cottons (Gossypium, subgenus Houzingenia) based on genome sequencing.</title>
        <authorList>
            <person name="Grover C.E."/>
            <person name="Arick M.A. 2nd"/>
            <person name="Thrash A."/>
            <person name="Conover J.L."/>
            <person name="Sanders W.S."/>
            <person name="Peterson D.G."/>
            <person name="Frelichowski J.E."/>
            <person name="Scheffler J.A."/>
            <person name="Scheffler B.E."/>
            <person name="Wendel J.F."/>
        </authorList>
    </citation>
    <scope>NUCLEOTIDE SEQUENCE [LARGE SCALE GENOMIC DNA]</scope>
    <source>
        <strain evidence="3">0</strain>
        <tissue evidence="3">Leaf</tissue>
    </source>
</reference>
<dbReference type="InterPro" id="IPR025558">
    <property type="entry name" value="DUF4283"/>
</dbReference>
<dbReference type="OrthoDB" id="991972at2759"/>
<dbReference type="Proteomes" id="UP000593560">
    <property type="component" value="Unassembled WGS sequence"/>
</dbReference>